<dbReference type="Proteomes" id="UP000037460">
    <property type="component" value="Unassembled WGS sequence"/>
</dbReference>
<keyword evidence="2" id="KW-1185">Reference proteome</keyword>
<proteinExistence type="predicted"/>
<evidence type="ECO:0000313" key="2">
    <source>
        <dbReference type="Proteomes" id="UP000037460"/>
    </source>
</evidence>
<sequence length="209" mass="22932">MCMRGGSEVDCPAKVDQVRHDTKVTSSGAWELSPTYTYFLDRGIVIVLTRLFAGSSVVELGAGKGCYADALRRAPSPRADIPSIKVRAFDGAPNVAELTGGLVRRADLTQPMREPAADWVLCLETAEHIPREFEETLIANLDRLNTIGIVLSWSNNAGGNGHVNLRTNAWVEQRLKALGYERQMADERTLRLGAAHPEHAAQRATVRRV</sequence>
<dbReference type="SUPFAM" id="SSF53335">
    <property type="entry name" value="S-adenosyl-L-methionine-dependent methyltransferases"/>
    <property type="match status" value="1"/>
</dbReference>
<name>A0A0M0JIM6_9EUKA</name>
<dbReference type="InterPro" id="IPR029063">
    <property type="entry name" value="SAM-dependent_MTases_sf"/>
</dbReference>
<dbReference type="AlphaFoldDB" id="A0A0M0JIM6"/>
<dbReference type="OrthoDB" id="406773at2759"/>
<accession>A0A0M0JIM6</accession>
<dbReference type="EMBL" id="JWZX01002851">
    <property type="protein sequence ID" value="KOO26434.1"/>
    <property type="molecule type" value="Genomic_DNA"/>
</dbReference>
<gene>
    <name evidence="1" type="ORF">Ctob_004644</name>
</gene>
<organism evidence="1 2">
    <name type="scientific">Chrysochromulina tobinii</name>
    <dbReference type="NCBI Taxonomy" id="1460289"/>
    <lineage>
        <taxon>Eukaryota</taxon>
        <taxon>Haptista</taxon>
        <taxon>Haptophyta</taxon>
        <taxon>Prymnesiophyceae</taxon>
        <taxon>Prymnesiales</taxon>
        <taxon>Chrysochromulinaceae</taxon>
        <taxon>Chrysochromulina</taxon>
    </lineage>
</organism>
<dbReference type="Gene3D" id="3.40.50.150">
    <property type="entry name" value="Vaccinia Virus protein VP39"/>
    <property type="match status" value="1"/>
</dbReference>
<protein>
    <submittedName>
        <fullName evidence="1">Core-2 i-branching enzyme</fullName>
    </submittedName>
</protein>
<evidence type="ECO:0000313" key="1">
    <source>
        <dbReference type="EMBL" id="KOO26434.1"/>
    </source>
</evidence>
<comment type="caution">
    <text evidence="1">The sequence shown here is derived from an EMBL/GenBank/DDBJ whole genome shotgun (WGS) entry which is preliminary data.</text>
</comment>
<reference evidence="2" key="1">
    <citation type="journal article" date="2015" name="PLoS Genet.">
        <title>Genome Sequence and Transcriptome Analyses of Chrysochromulina tobin: Metabolic Tools for Enhanced Algal Fitness in the Prominent Order Prymnesiales (Haptophyceae).</title>
        <authorList>
            <person name="Hovde B.T."/>
            <person name="Deodato C.R."/>
            <person name="Hunsperger H.M."/>
            <person name="Ryken S.A."/>
            <person name="Yost W."/>
            <person name="Jha R.K."/>
            <person name="Patterson J."/>
            <person name="Monnat R.J. Jr."/>
            <person name="Barlow S.B."/>
            <person name="Starkenburg S.R."/>
            <person name="Cattolico R.A."/>
        </authorList>
    </citation>
    <scope>NUCLEOTIDE SEQUENCE</scope>
    <source>
        <strain evidence="2">CCMP291</strain>
    </source>
</reference>